<evidence type="ECO:0000256" key="1">
    <source>
        <dbReference type="SAM" id="Phobius"/>
    </source>
</evidence>
<sequence>MTAQTPQISKTFLKERDDTYSLWKEVLNLQKEIHETRNAGVVSKKEIILITLISVCLGLILLVLGNADKDQMDAITAIGLVCVLLIYTSLPISLVLYIVIKRKLKKAIEQLDEEIANQTTEIRREK</sequence>
<evidence type="ECO:0000313" key="3">
    <source>
        <dbReference type="Proteomes" id="UP000274201"/>
    </source>
</evidence>
<proteinExistence type="predicted"/>
<reference evidence="2 3" key="1">
    <citation type="submission" date="2018-12" db="EMBL/GenBank/DDBJ databases">
        <authorList>
            <consortium name="Pathogen Informatics"/>
        </authorList>
    </citation>
    <scope>NUCLEOTIDE SEQUENCE [LARGE SCALE GENOMIC DNA]</scope>
    <source>
        <strain evidence="2 3">NCTC12905</strain>
    </source>
</reference>
<dbReference type="RefSeq" id="WP_126603873.1">
    <property type="nucleotide sequence ID" value="NZ_LR134529.1"/>
</dbReference>
<keyword evidence="1" id="KW-0812">Transmembrane</keyword>
<dbReference type="AlphaFoldDB" id="A0A448V8B1"/>
<keyword evidence="1" id="KW-0472">Membrane</keyword>
<organism evidence="2 3">
    <name type="scientific">Bartonella vinsonii</name>
    <name type="common">Rochalimaea vinsonii</name>
    <dbReference type="NCBI Taxonomy" id="33047"/>
    <lineage>
        <taxon>Bacteria</taxon>
        <taxon>Pseudomonadati</taxon>
        <taxon>Pseudomonadota</taxon>
        <taxon>Alphaproteobacteria</taxon>
        <taxon>Hyphomicrobiales</taxon>
        <taxon>Bartonellaceae</taxon>
        <taxon>Bartonella</taxon>
    </lineage>
</organism>
<dbReference type="Proteomes" id="UP000274201">
    <property type="component" value="Chromosome"/>
</dbReference>
<dbReference type="OrthoDB" id="7924467at2"/>
<feature type="transmembrane region" description="Helical" evidence="1">
    <location>
        <begin position="77"/>
        <end position="100"/>
    </location>
</feature>
<name>A0A448V8B1_BARVI</name>
<gene>
    <name evidence="2" type="ORF">NCTC12905_01697</name>
</gene>
<feature type="transmembrane region" description="Helical" evidence="1">
    <location>
        <begin position="47"/>
        <end position="65"/>
    </location>
</feature>
<evidence type="ECO:0000313" key="2">
    <source>
        <dbReference type="EMBL" id="VEJ46008.1"/>
    </source>
</evidence>
<dbReference type="EMBL" id="LR134529">
    <property type="protein sequence ID" value="VEJ46008.1"/>
    <property type="molecule type" value="Genomic_DNA"/>
</dbReference>
<keyword evidence="1" id="KW-1133">Transmembrane helix</keyword>
<protein>
    <submittedName>
        <fullName evidence="2">Uncharacterized protein</fullName>
    </submittedName>
</protein>
<accession>A0A448V8B1</accession>